<proteinExistence type="predicted"/>
<dbReference type="Proteomes" id="UP000198939">
    <property type="component" value="Unassembled WGS sequence"/>
</dbReference>
<sequence>MRILVTTFTVLALSAVPCAWDTAPGEPPAIAALFSWLSPPTDAGSKQTAQTANAFVATSADEALPQRANY</sequence>
<organism evidence="2 4">
    <name type="scientific">Rhizobium tibeticum</name>
    <dbReference type="NCBI Taxonomy" id="501024"/>
    <lineage>
        <taxon>Bacteria</taxon>
        <taxon>Pseudomonadati</taxon>
        <taxon>Pseudomonadota</taxon>
        <taxon>Alphaproteobacteria</taxon>
        <taxon>Hyphomicrobiales</taxon>
        <taxon>Rhizobiaceae</taxon>
        <taxon>Rhizobium/Agrobacterium group</taxon>
        <taxon>Rhizobium</taxon>
    </lineage>
</organism>
<name>A0A1H8J3K2_9HYPH</name>
<feature type="signal peptide" evidence="1">
    <location>
        <begin position="1"/>
        <end position="19"/>
    </location>
</feature>
<evidence type="ECO:0000313" key="3">
    <source>
        <dbReference type="EMBL" id="SEN75394.1"/>
    </source>
</evidence>
<reference evidence="4" key="1">
    <citation type="submission" date="2016-10" db="EMBL/GenBank/DDBJ databases">
        <authorList>
            <person name="Wibberg D."/>
        </authorList>
    </citation>
    <scope>NUCLEOTIDE SEQUENCE [LARGE SCALE GENOMIC DNA]</scope>
</reference>
<dbReference type="Proteomes" id="UP000183063">
    <property type="component" value="Unassembled WGS sequence"/>
</dbReference>
<dbReference type="OrthoDB" id="8402440at2"/>
<dbReference type="AlphaFoldDB" id="A0A1H8J3K2"/>
<dbReference type="STRING" id="501024.RTCCBAU85039_2099"/>
<keyword evidence="5" id="KW-1185">Reference proteome</keyword>
<gene>
    <name evidence="2" type="ORF">RTCCBAU85039_2099</name>
    <name evidence="3" type="ORF">SAMN05216228_100793</name>
</gene>
<evidence type="ECO:0000256" key="1">
    <source>
        <dbReference type="SAM" id="SignalP"/>
    </source>
</evidence>
<accession>A0A1H8J3K2</accession>
<evidence type="ECO:0000313" key="4">
    <source>
        <dbReference type="Proteomes" id="UP000183063"/>
    </source>
</evidence>
<reference evidence="2" key="2">
    <citation type="submission" date="2016-10" db="EMBL/GenBank/DDBJ databases">
        <authorList>
            <person name="de Groot N.N."/>
        </authorList>
    </citation>
    <scope>NUCLEOTIDE SEQUENCE [LARGE SCALE GENOMIC DNA]</scope>
    <source>
        <strain evidence="2">CCBAU85039</strain>
    </source>
</reference>
<protein>
    <submittedName>
        <fullName evidence="2">Uncharacterized protein</fullName>
    </submittedName>
</protein>
<dbReference type="RefSeq" id="WP_072374620.1">
    <property type="nucleotide sequence ID" value="NZ_FNXB01000009.1"/>
</dbReference>
<evidence type="ECO:0000313" key="5">
    <source>
        <dbReference type="Proteomes" id="UP000198939"/>
    </source>
</evidence>
<reference evidence="3 5" key="3">
    <citation type="submission" date="2016-10" db="EMBL/GenBank/DDBJ databases">
        <authorList>
            <person name="Varghese N."/>
            <person name="Submissions S."/>
        </authorList>
    </citation>
    <scope>NUCLEOTIDE SEQUENCE [LARGE SCALE GENOMIC DNA]</scope>
    <source>
        <strain evidence="3 5">CGMCC 1.7071</strain>
    </source>
</reference>
<keyword evidence="1" id="KW-0732">Signal</keyword>
<dbReference type="EMBL" id="FNXB01000009">
    <property type="protein sequence ID" value="SEH74515.1"/>
    <property type="molecule type" value="Genomic_DNA"/>
</dbReference>
<evidence type="ECO:0000313" key="2">
    <source>
        <dbReference type="EMBL" id="SEH74515.1"/>
    </source>
</evidence>
<dbReference type="EMBL" id="FOCV01000007">
    <property type="protein sequence ID" value="SEN75394.1"/>
    <property type="molecule type" value="Genomic_DNA"/>
</dbReference>
<feature type="chain" id="PRO_5030029555" evidence="1">
    <location>
        <begin position="20"/>
        <end position="70"/>
    </location>
</feature>